<dbReference type="Proteomes" id="UP001066276">
    <property type="component" value="Chromosome 9"/>
</dbReference>
<dbReference type="EMBL" id="JANPWB010000013">
    <property type="protein sequence ID" value="KAJ1106211.1"/>
    <property type="molecule type" value="Genomic_DNA"/>
</dbReference>
<feature type="region of interest" description="Disordered" evidence="1">
    <location>
        <begin position="1"/>
        <end position="30"/>
    </location>
</feature>
<sequence length="88" mass="9637">MPRRRPVLPGSSCGKAAPSHADPSKQTRSHCTKDDSAFLLVGVYGPNHDDSQFYKALYARLDQWGDLFAVTFGSGMRHSRVSGLQQTA</sequence>
<dbReference type="AlphaFoldDB" id="A0AAV7MS48"/>
<organism evidence="2 3">
    <name type="scientific">Pleurodeles waltl</name>
    <name type="common">Iberian ribbed newt</name>
    <dbReference type="NCBI Taxonomy" id="8319"/>
    <lineage>
        <taxon>Eukaryota</taxon>
        <taxon>Metazoa</taxon>
        <taxon>Chordata</taxon>
        <taxon>Craniata</taxon>
        <taxon>Vertebrata</taxon>
        <taxon>Euteleostomi</taxon>
        <taxon>Amphibia</taxon>
        <taxon>Batrachia</taxon>
        <taxon>Caudata</taxon>
        <taxon>Salamandroidea</taxon>
        <taxon>Salamandridae</taxon>
        <taxon>Pleurodelinae</taxon>
        <taxon>Pleurodeles</taxon>
    </lineage>
</organism>
<proteinExistence type="predicted"/>
<keyword evidence="3" id="KW-1185">Reference proteome</keyword>
<gene>
    <name evidence="2" type="ORF">NDU88_003614</name>
</gene>
<evidence type="ECO:0000313" key="2">
    <source>
        <dbReference type="EMBL" id="KAJ1106211.1"/>
    </source>
</evidence>
<name>A0AAV7MS48_PLEWA</name>
<protein>
    <submittedName>
        <fullName evidence="2">Uncharacterized protein</fullName>
    </submittedName>
</protein>
<evidence type="ECO:0000313" key="3">
    <source>
        <dbReference type="Proteomes" id="UP001066276"/>
    </source>
</evidence>
<comment type="caution">
    <text evidence="2">The sequence shown here is derived from an EMBL/GenBank/DDBJ whole genome shotgun (WGS) entry which is preliminary data.</text>
</comment>
<reference evidence="2" key="1">
    <citation type="journal article" date="2022" name="bioRxiv">
        <title>Sequencing and chromosome-scale assembly of the giantPleurodeles waltlgenome.</title>
        <authorList>
            <person name="Brown T."/>
            <person name="Elewa A."/>
            <person name="Iarovenko S."/>
            <person name="Subramanian E."/>
            <person name="Araus A.J."/>
            <person name="Petzold A."/>
            <person name="Susuki M."/>
            <person name="Suzuki K.-i.T."/>
            <person name="Hayashi T."/>
            <person name="Toyoda A."/>
            <person name="Oliveira C."/>
            <person name="Osipova E."/>
            <person name="Leigh N.D."/>
            <person name="Simon A."/>
            <person name="Yun M.H."/>
        </authorList>
    </citation>
    <scope>NUCLEOTIDE SEQUENCE</scope>
    <source>
        <strain evidence="2">20211129_DDA</strain>
        <tissue evidence="2">Liver</tissue>
    </source>
</reference>
<evidence type="ECO:0000256" key="1">
    <source>
        <dbReference type="SAM" id="MobiDB-lite"/>
    </source>
</evidence>
<accession>A0AAV7MS48</accession>